<dbReference type="KEGG" id="slaa:EUU25_16195"/>
<keyword evidence="4" id="KW-1185">Reference proteome</keyword>
<evidence type="ECO:0000313" key="3">
    <source>
        <dbReference type="EMBL" id="QGY82020.1"/>
    </source>
</evidence>
<dbReference type="InterPro" id="IPR027417">
    <property type="entry name" value="P-loop_NTPase"/>
</dbReference>
<dbReference type="OrthoDB" id="9775724at2"/>
<organism evidence="3 4">
    <name type="scientific">Sphingorhabdus lacus</name>
    <dbReference type="NCBI Taxonomy" id="392610"/>
    <lineage>
        <taxon>Bacteria</taxon>
        <taxon>Pseudomonadati</taxon>
        <taxon>Pseudomonadota</taxon>
        <taxon>Alphaproteobacteria</taxon>
        <taxon>Sphingomonadales</taxon>
        <taxon>Sphingomonadaceae</taxon>
        <taxon>Sphingorhabdus</taxon>
    </lineage>
</organism>
<dbReference type="Gene3D" id="3.40.50.300">
    <property type="entry name" value="P-loop containing nucleotide triphosphate hydrolases"/>
    <property type="match status" value="1"/>
</dbReference>
<dbReference type="InterPro" id="IPR050445">
    <property type="entry name" value="Bact_polysacc_biosynth/exp"/>
</dbReference>
<name>A0A6I6L6W7_9SPHN</name>
<keyword evidence="2" id="KW-0067">ATP-binding</keyword>
<dbReference type="PANTHER" id="PTHR32309:SF31">
    <property type="entry name" value="CAPSULAR EXOPOLYSACCHARIDE FAMILY"/>
    <property type="match status" value="1"/>
</dbReference>
<keyword evidence="1" id="KW-0547">Nucleotide-binding</keyword>
<dbReference type="EMBL" id="CP035733">
    <property type="protein sequence ID" value="QGY82020.1"/>
    <property type="molecule type" value="Genomic_DNA"/>
</dbReference>
<dbReference type="AlphaFoldDB" id="A0A6I6L6W7"/>
<gene>
    <name evidence="3" type="ORF">EUU25_16195</name>
</gene>
<proteinExistence type="predicted"/>
<dbReference type="CDD" id="cd05387">
    <property type="entry name" value="BY-kinase"/>
    <property type="match status" value="1"/>
</dbReference>
<dbReference type="PANTHER" id="PTHR32309">
    <property type="entry name" value="TYROSINE-PROTEIN KINASE"/>
    <property type="match status" value="1"/>
</dbReference>
<protein>
    <submittedName>
        <fullName evidence="3">Chromosome partitioning protein</fullName>
    </submittedName>
</protein>
<dbReference type="RefSeq" id="WP_158902854.1">
    <property type="nucleotide sequence ID" value="NZ_CP035733.1"/>
</dbReference>
<dbReference type="SUPFAM" id="SSF52540">
    <property type="entry name" value="P-loop containing nucleoside triphosphate hydrolases"/>
    <property type="match status" value="1"/>
</dbReference>
<dbReference type="Proteomes" id="UP000428803">
    <property type="component" value="Chromosome"/>
</dbReference>
<evidence type="ECO:0000313" key="4">
    <source>
        <dbReference type="Proteomes" id="UP000428803"/>
    </source>
</evidence>
<evidence type="ECO:0000256" key="1">
    <source>
        <dbReference type="ARBA" id="ARBA00022741"/>
    </source>
</evidence>
<reference evidence="4" key="1">
    <citation type="submission" date="2019-01" db="EMBL/GenBank/DDBJ databases">
        <title>Sphingorhabdus lacus sp.nov., isolated from an oligotrophic freshwater lake.</title>
        <authorList>
            <person name="Park M."/>
        </authorList>
    </citation>
    <scope>NUCLEOTIDE SEQUENCE [LARGE SCALE GENOMIC DNA]</scope>
    <source>
        <strain evidence="4">IMCC1753</strain>
    </source>
</reference>
<sequence>MNEPYGRIAFNDEKRLINVPFLETLDVLDPAQSSDKLVAVDSNDARSRPFNLLRAQIIKKLGPTHGKLIGITSAAPGAGKSFVASNLAASLGMLSNRKTYLLDLDLRRASVAGIFGIRGNVGLTEFLMGDDVELKSIGRRIGTTNLAVFPSYPAMVNSAELMVGDRFESLIAVMRALPADAIVIVDLPPIFANDDAILVAGQLDGVVMIVEQGVTTKKQLQSALQFIEPTPLLGTVFNRFNGGVGDPYGYGGKYEGYYSTKT</sequence>
<accession>A0A6I6L6W7</accession>
<evidence type="ECO:0000256" key="2">
    <source>
        <dbReference type="ARBA" id="ARBA00022840"/>
    </source>
</evidence>
<dbReference type="InterPro" id="IPR005702">
    <property type="entry name" value="Wzc-like_C"/>
</dbReference>